<dbReference type="Proteomes" id="UP001108240">
    <property type="component" value="Unplaced"/>
</dbReference>
<organism evidence="5 6">
    <name type="scientific">Cyprinus carpio carpio</name>
    <dbReference type="NCBI Taxonomy" id="630221"/>
    <lineage>
        <taxon>Eukaryota</taxon>
        <taxon>Metazoa</taxon>
        <taxon>Chordata</taxon>
        <taxon>Craniata</taxon>
        <taxon>Vertebrata</taxon>
        <taxon>Euteleostomi</taxon>
        <taxon>Actinopterygii</taxon>
        <taxon>Neopterygii</taxon>
        <taxon>Teleostei</taxon>
        <taxon>Ostariophysi</taxon>
        <taxon>Cypriniformes</taxon>
        <taxon>Cyprinidae</taxon>
        <taxon>Cyprininae</taxon>
        <taxon>Cyprinus</taxon>
    </lineage>
</organism>
<dbReference type="InterPro" id="IPR035969">
    <property type="entry name" value="Rab-GAP_TBC_sf"/>
</dbReference>
<dbReference type="FunFam" id="2.30.29.30:FF:000013">
    <property type="entry name" value="Putative TBC1 domain family member 8B"/>
    <property type="match status" value="1"/>
</dbReference>
<dbReference type="InterPro" id="IPR002048">
    <property type="entry name" value="EF_hand_dom"/>
</dbReference>
<dbReference type="Gene3D" id="1.10.472.80">
    <property type="entry name" value="Ypt/Rab-GAP domain of gyp1p, domain 3"/>
    <property type="match status" value="1"/>
</dbReference>
<dbReference type="FunFam" id="1.10.8.270:FF:000002">
    <property type="entry name" value="TBC1 domain family member 9B"/>
    <property type="match status" value="1"/>
</dbReference>
<dbReference type="Pfam" id="PF00566">
    <property type="entry name" value="RabGAP-TBC"/>
    <property type="match status" value="1"/>
</dbReference>
<name>A0A8C1D535_CYPCA</name>
<reference evidence="5" key="2">
    <citation type="submission" date="2025-09" db="UniProtKB">
        <authorList>
            <consortium name="Ensembl"/>
        </authorList>
    </citation>
    <scope>IDENTIFICATION</scope>
</reference>
<keyword evidence="1" id="KW-0343">GTPase activation</keyword>
<evidence type="ECO:0000313" key="5">
    <source>
        <dbReference type="Ensembl" id="ENSCCRP00000057239.2"/>
    </source>
</evidence>
<dbReference type="InterPro" id="IPR000195">
    <property type="entry name" value="Rab-GAP-TBC_dom"/>
</dbReference>
<dbReference type="GO" id="GO:0003008">
    <property type="term" value="P:system process"/>
    <property type="evidence" value="ECO:0007669"/>
    <property type="project" value="UniProtKB-ARBA"/>
</dbReference>
<dbReference type="Ensembl" id="ENSCCRT00000062041.2">
    <property type="protein sequence ID" value="ENSCCRP00000057239.2"/>
    <property type="gene ID" value="ENSCCRG00000078121.1"/>
</dbReference>
<protein>
    <submittedName>
        <fullName evidence="5">TBC1 domain family member 8</fullName>
    </submittedName>
</protein>
<evidence type="ECO:0000256" key="2">
    <source>
        <dbReference type="ARBA" id="ARBA00022737"/>
    </source>
</evidence>
<dbReference type="Gene3D" id="2.30.29.30">
    <property type="entry name" value="Pleckstrin-homology domain (PH domain)/Phosphotyrosine-binding domain (PTB)"/>
    <property type="match status" value="2"/>
</dbReference>
<dbReference type="GeneTree" id="ENSGT00940000158977"/>
<dbReference type="PROSITE" id="PS50222">
    <property type="entry name" value="EF_HAND_2"/>
    <property type="match status" value="1"/>
</dbReference>
<dbReference type="InterPro" id="IPR011993">
    <property type="entry name" value="PH-like_dom_sf"/>
</dbReference>
<dbReference type="SMART" id="SM00164">
    <property type="entry name" value="TBC"/>
    <property type="match status" value="1"/>
</dbReference>
<dbReference type="InterPro" id="IPR004182">
    <property type="entry name" value="GRAM"/>
</dbReference>
<dbReference type="SMART" id="SM00568">
    <property type="entry name" value="GRAM"/>
    <property type="match status" value="2"/>
</dbReference>
<feature type="domain" description="EF-hand" evidence="4">
    <location>
        <begin position="827"/>
        <end position="862"/>
    </location>
</feature>
<accession>A0A8C1D535</accession>
<feature type="domain" description="Rab-GAP TBC" evidence="3">
    <location>
        <begin position="460"/>
        <end position="647"/>
    </location>
</feature>
<dbReference type="Gene3D" id="1.10.8.270">
    <property type="entry name" value="putative rabgap domain of human tbc1 domain family member 14 like domains"/>
    <property type="match status" value="1"/>
</dbReference>
<reference evidence="5" key="1">
    <citation type="submission" date="2025-08" db="UniProtKB">
        <authorList>
            <consortium name="Ensembl"/>
        </authorList>
    </citation>
    <scope>IDENTIFICATION</scope>
</reference>
<keyword evidence="6" id="KW-1185">Reference proteome</keyword>
<dbReference type="GO" id="GO:0005509">
    <property type="term" value="F:calcium ion binding"/>
    <property type="evidence" value="ECO:0007669"/>
    <property type="project" value="InterPro"/>
</dbReference>
<dbReference type="InterPro" id="IPR011992">
    <property type="entry name" value="EF-hand-dom_pair"/>
</dbReference>
<dbReference type="PANTHER" id="PTHR47666">
    <property type="entry name" value="PROTEIN VASCULAR ASSOCIATED DEATH 1, CHLOROPLASTIC"/>
    <property type="match status" value="1"/>
</dbReference>
<evidence type="ECO:0000313" key="6">
    <source>
        <dbReference type="Proteomes" id="UP001108240"/>
    </source>
</evidence>
<sequence>MWITPEEVALKNALKLWVTDRSNDYFLLQHRRGHGDTGGKITGLLVGALDTVLDSNARVAPFRIVLHVPGSQVSWVIASGATVEEVQRHWRWLDQNLLPYMAVFENKEDAASFVLGKVKGLIAEEVLGGQAAREDDPARFREDLARFEQRFGLPQREKLVTHYSCCCWKGRVPRQGSLYLTTNHIAFYSFLLGKEVKLLVPWAEVTRLERVSVGLLTDVIRVHTRRKQRDFSMFLNVDEVMMVMCQLADIALRRLLDSGGLTLDQSLQDSTNITKRVLEEQALRQYVLSLFGLPRAERLQEVMSCSVWTPHARCHTPGTVYTTDGYLCFSSREEGQCTLIIPLTEILSIEKAESTSALPNPVIISVRCKRAFQLIELLHRDELVEKVRHRLRDLHWKQNLISGHDLRKKSSVLLSALGLTISRLIRQRLFKRLWDEHFTEFGRGVHMFRTDKIRKLVALGIPESLRGELWLNFSDACSSLAAHPSYYTDLLERCRGESSIATEEIERDLHRSLPEHPAFQSETGISALRRVLTAYAFRNPAIGYCQSMNILASVMLLYTKEEEAFWLLVTVCERMLPDYFNRRVIGAQVDQSVFEELIRERLPELSERVPDLSPLASASLTWFLTLFVSVLPFRSALCVLDCFFYHGIRAIFQISLAVLDANTAELSSCSDDGHALMILTSFLEQLRHEEEAHVCAEDAGSSHRLNITTLITDAHEKFSAVSVKHVEMLRSRQRVQVLQAHEDSTKDNALRLVTPDVSLSPGDLSELYDLFKTEHFISLYWGDGVSSSSASPAPPAAAGGCVERYVVDRAQFKSLYELLTPWSCGTHTDTVAQRAFTLLDQDRDGLVTFSQFTHMLDLLYCEELNEKIRLLYRLHIPPALSEDTEDSSPLKSPVLSSTRPLCVSLPNGTCLMVLTAVLCSVQHQFIQFCKTLYSMFQGDPGEAELFQAIGMVTSLVLQIGEARQSGQSQGEEQWSVSFEQVLASLLTEQVLVNFLERPVQLSDRISAAKPRQYQERAGLLMIQHTHPRVP</sequence>
<dbReference type="Pfam" id="PF02893">
    <property type="entry name" value="GRAM"/>
    <property type="match status" value="2"/>
</dbReference>
<dbReference type="Gene3D" id="1.10.238.10">
    <property type="entry name" value="EF-hand"/>
    <property type="match status" value="1"/>
</dbReference>
<dbReference type="PROSITE" id="PS50086">
    <property type="entry name" value="TBC_RABGAP"/>
    <property type="match status" value="1"/>
</dbReference>
<evidence type="ECO:0000259" key="3">
    <source>
        <dbReference type="PROSITE" id="PS50086"/>
    </source>
</evidence>
<keyword evidence="2" id="KW-0677">Repeat</keyword>
<dbReference type="PANTHER" id="PTHR47666:SF2">
    <property type="entry name" value="TBC1 DOMAIN FAMILY MEMBER 8 ISOFORM X1"/>
    <property type="match status" value="1"/>
</dbReference>
<evidence type="ECO:0000256" key="1">
    <source>
        <dbReference type="ARBA" id="ARBA00022468"/>
    </source>
</evidence>
<dbReference type="GO" id="GO:0005096">
    <property type="term" value="F:GTPase activator activity"/>
    <property type="evidence" value="ECO:0007669"/>
    <property type="project" value="UniProtKB-KW"/>
</dbReference>
<dbReference type="SUPFAM" id="SSF47923">
    <property type="entry name" value="Ypt/Rab-GAP domain of gyp1p"/>
    <property type="match status" value="2"/>
</dbReference>
<evidence type="ECO:0000259" key="4">
    <source>
        <dbReference type="PROSITE" id="PS50222"/>
    </source>
</evidence>
<proteinExistence type="predicted"/>
<dbReference type="AlphaFoldDB" id="A0A8C1D535"/>
<dbReference type="SUPFAM" id="SSF47473">
    <property type="entry name" value="EF-hand"/>
    <property type="match status" value="1"/>
</dbReference>